<dbReference type="GO" id="GO:0048255">
    <property type="term" value="P:mRNA stabilization"/>
    <property type="evidence" value="ECO:0007669"/>
    <property type="project" value="TreeGrafter"/>
</dbReference>
<protein>
    <recommendedName>
        <fullName evidence="1">ATPase synthesis protein 25</fullName>
    </recommendedName>
</protein>
<comment type="similarity">
    <text evidence="1">Belongs to the ATP25 family.</text>
</comment>
<gene>
    <name evidence="3" type="ORF">PPNO1_LOCUS575</name>
</gene>
<feature type="region of interest" description="Disordered" evidence="2">
    <location>
        <begin position="187"/>
        <end position="232"/>
    </location>
</feature>
<comment type="subcellular location">
    <subcellularLocation>
        <location evidence="1">Mitochondrion inner membrane</location>
        <topology evidence="1">Peripheral membrane protein</topology>
        <orientation evidence="1">Matrix side</orientation>
    </subcellularLocation>
</comment>
<evidence type="ECO:0000313" key="4">
    <source>
        <dbReference type="Proteomes" id="UP000838763"/>
    </source>
</evidence>
<keyword evidence="1" id="KW-0999">Mitochondrion inner membrane</keyword>
<dbReference type="AlphaFoldDB" id="A0A9P1GVL0"/>
<dbReference type="GO" id="GO:0005743">
    <property type="term" value="C:mitochondrial inner membrane"/>
    <property type="evidence" value="ECO:0007669"/>
    <property type="project" value="UniProtKB-SubCell"/>
</dbReference>
<feature type="compositionally biased region" description="Polar residues" evidence="2">
    <location>
        <begin position="200"/>
        <end position="226"/>
    </location>
</feature>
<sequence>MANRPTLASRSDIAKDKDAPIENLDDNPSTSVNASSSTTTSPPQDAPEMPWYLEVEPPSRPRPLMKYVERHLHVASGRFVRWLRYNYKLEAEADGLLGPGELKTKLRRIRRKAKLLGTSTTAKPGGDDGLTTGWICVNLGTIGAEVDEAARFDESGKLSGFGNTAAGTGCTIVVQVMTEARRAELNLEKLSAGSPRRHPSQSLPGQKRSYTTGAAQRGSQPGNGSSAADLPSSGILNEVRRRILSYQLNADGGASAAQYPTLLHSIFSPHIGKARAEEQVSLVDDVLRTLSERQEDLLNNEVIVTVIESIAVSGSKNPLLARLARLLRAYASLRDWDRFWSVWELAPQSGRPRTEALYADMFEAVAATRNVPACKEALRTGIHTMSRESRPIFPGDRIYKAVLECISHVDPEAIEAAARIEQDKDQGSTHSYMGQRQDDEEFVTMIYNLRLARK</sequence>
<keyword evidence="1" id="KW-0496">Mitochondrion</keyword>
<dbReference type="PANTHER" id="PTHR28087:SF1">
    <property type="entry name" value="ATPASE SYNTHESIS PROTEIN 25, MITOCHONDRIAL"/>
    <property type="match status" value="1"/>
</dbReference>
<proteinExistence type="inferred from homology"/>
<dbReference type="Proteomes" id="UP000838763">
    <property type="component" value="Unassembled WGS sequence"/>
</dbReference>
<keyword evidence="4" id="KW-1185">Reference proteome</keyword>
<feature type="compositionally biased region" description="Low complexity" evidence="2">
    <location>
        <begin position="29"/>
        <end position="41"/>
    </location>
</feature>
<dbReference type="PANTHER" id="PTHR28087">
    <property type="entry name" value="ATPASE SYNTHESIS PROTEIN 25, MITOCHONDRIAL"/>
    <property type="match status" value="1"/>
</dbReference>
<accession>A0A9P1GVL0</accession>
<dbReference type="GO" id="GO:0140053">
    <property type="term" value="P:mitochondrial gene expression"/>
    <property type="evidence" value="ECO:0007669"/>
    <property type="project" value="UniProtKB-UniRule"/>
</dbReference>
<keyword evidence="1" id="KW-0809">Transit peptide</keyword>
<dbReference type="EMBL" id="CALLCH030000001">
    <property type="protein sequence ID" value="CAI4210775.1"/>
    <property type="molecule type" value="Genomic_DNA"/>
</dbReference>
<evidence type="ECO:0000256" key="1">
    <source>
        <dbReference type="RuleBase" id="RU367062"/>
    </source>
</evidence>
<evidence type="ECO:0000256" key="2">
    <source>
        <dbReference type="SAM" id="MobiDB-lite"/>
    </source>
</evidence>
<feature type="region of interest" description="Disordered" evidence="2">
    <location>
        <begin position="1"/>
        <end position="51"/>
    </location>
</feature>
<comment type="caution">
    <text evidence="3">The sequence shown here is derived from an EMBL/GenBank/DDBJ whole genome shotgun (WGS) entry which is preliminary data.</text>
</comment>
<dbReference type="OrthoDB" id="107372at2759"/>
<comment type="function">
    <text evidence="1">Mitochondrial mRNA stabilization factor.</text>
</comment>
<dbReference type="InterPro" id="IPR040152">
    <property type="entry name" value="Atp25"/>
</dbReference>
<reference evidence="3" key="1">
    <citation type="submission" date="2022-11" db="EMBL/GenBank/DDBJ databases">
        <authorList>
            <person name="Scott C."/>
            <person name="Bruce N."/>
        </authorList>
    </citation>
    <scope>NUCLEOTIDE SEQUENCE</scope>
</reference>
<keyword evidence="1" id="KW-0472">Membrane</keyword>
<name>A0A9P1GVL0_9PEZI</name>
<evidence type="ECO:0000313" key="3">
    <source>
        <dbReference type="EMBL" id="CAI4210775.1"/>
    </source>
</evidence>
<organism evidence="3 4">
    <name type="scientific">Parascedosporium putredinis</name>
    <dbReference type="NCBI Taxonomy" id="1442378"/>
    <lineage>
        <taxon>Eukaryota</taxon>
        <taxon>Fungi</taxon>
        <taxon>Dikarya</taxon>
        <taxon>Ascomycota</taxon>
        <taxon>Pezizomycotina</taxon>
        <taxon>Sordariomycetes</taxon>
        <taxon>Hypocreomycetidae</taxon>
        <taxon>Microascales</taxon>
        <taxon>Microascaceae</taxon>
        <taxon>Parascedosporium</taxon>
    </lineage>
</organism>